<dbReference type="NCBIfam" id="NF003673">
    <property type="entry name" value="PRK05298.1"/>
    <property type="match status" value="1"/>
</dbReference>
<feature type="coiled-coil region" evidence="15">
    <location>
        <begin position="794"/>
        <end position="821"/>
    </location>
</feature>
<keyword evidence="21" id="KW-1185">Reference proteome</keyword>
<dbReference type="HAMAP" id="MF_00204">
    <property type="entry name" value="UvrB"/>
    <property type="match status" value="1"/>
</dbReference>
<dbReference type="RefSeq" id="WP_163042326.1">
    <property type="nucleotide sequence ID" value="NZ_JAAAMJ010000001.1"/>
</dbReference>
<dbReference type="InterPro" id="IPR027417">
    <property type="entry name" value="P-loop_NTPase"/>
</dbReference>
<keyword evidence="4 13" id="KW-0547">Nucleotide-binding</keyword>
<proteinExistence type="inferred from homology"/>
<protein>
    <recommendedName>
        <fullName evidence="12 13">UvrABC system protein B</fullName>
        <shortName evidence="13">Protein UvrB</shortName>
    </recommendedName>
    <alternativeName>
        <fullName evidence="13">Excinuclease ABC subunit B</fullName>
    </alternativeName>
</protein>
<dbReference type="NCBIfam" id="TIGR00631">
    <property type="entry name" value="uvrb"/>
    <property type="match status" value="1"/>
</dbReference>
<comment type="subcellular location">
    <subcellularLocation>
        <location evidence="1 13 14">Cytoplasm</location>
    </subcellularLocation>
</comment>
<feature type="compositionally biased region" description="Low complexity" evidence="16">
    <location>
        <begin position="974"/>
        <end position="991"/>
    </location>
</feature>
<evidence type="ECO:0000313" key="20">
    <source>
        <dbReference type="EMBL" id="NDV85614.1"/>
    </source>
</evidence>
<dbReference type="Gene3D" id="3.40.50.300">
    <property type="entry name" value="P-loop containing nucleotide triphosphate hydrolases"/>
    <property type="match status" value="3"/>
</dbReference>
<dbReference type="PROSITE" id="PS51194">
    <property type="entry name" value="HELICASE_CTER"/>
    <property type="match status" value="1"/>
</dbReference>
<dbReference type="InterPro" id="IPR024759">
    <property type="entry name" value="UvrB_YAD/RRR_dom"/>
</dbReference>
<evidence type="ECO:0000256" key="5">
    <source>
        <dbReference type="ARBA" id="ARBA00022763"/>
    </source>
</evidence>
<dbReference type="Gene3D" id="4.10.860.10">
    <property type="entry name" value="UVR domain"/>
    <property type="match status" value="1"/>
</dbReference>
<dbReference type="Pfam" id="PF00271">
    <property type="entry name" value="Helicase_C"/>
    <property type="match status" value="1"/>
</dbReference>
<keyword evidence="9 13" id="KW-0234">DNA repair</keyword>
<evidence type="ECO:0000259" key="19">
    <source>
        <dbReference type="PROSITE" id="PS51194"/>
    </source>
</evidence>
<comment type="subunit">
    <text evidence="11 13 14">Forms a heterotetramer with UvrA during the search for lesions. Interacts with UvrC in an incision complex.</text>
</comment>
<evidence type="ECO:0000256" key="1">
    <source>
        <dbReference type="ARBA" id="ARBA00004496"/>
    </source>
</evidence>
<dbReference type="AlphaFoldDB" id="A0A6L9MCR5"/>
<comment type="similarity">
    <text evidence="2 13 14">Belongs to the UvrB family.</text>
</comment>
<sequence length="1056" mass="115670">MASRPKQTRPAKSSSDEAPFDPGAPARRGPLQDFSDAAERRTDGFGEAPQTGFDAGTPLDGPVSGWADAIASEAAATPAPPKQLKPRAAADKPMKSSRGTSMGSTSDPKRRAAAGLNPVAGLDVSLEDAGRLPEGGVTATVEALTRLISEGDPLLKDGKVWIPHRPARPDKSEGGVPFRIASDYVPMGDQPTAIKDLVSGISEHDQTQVLLGVTGSGKTFTVANVIEHTQRPALVLAPNKTLAAQLYGEFKNFFPDNAVEYFVSYYDYYQPEAYVPRSDTYIEKESSINEQIDRMRHAATRALLERDDVIIVASVSCIYGIGSVETYTAMTFQMAVGDRLDQRQLLADLVAQQYKRRDMDFQRGSFRVRGDTIEIFPAHLEDRAWRISMFGDEIEQIQEFDPLTGQKTGDLKSVKIYANSHYVTPRPTLNQAVKSIREELKHRLVELEKAGRLLEAQRLEQRTRFDIEMIEATGSCPGIENYSRYLTGRQPGHPPPTLFEYLPDNALVFIDESHVTVPQIGAMYRGDFRRKATLAEYGFRLPSCMDNRPLRFEEWNAMRPQTVAVSATPGSWEMEEAGGVFAEQVIRPTGLIDPPVEIRPARSQVDDLVGEIRDTVAKGYRVLATVLTKRMAEDLTEYLHEQGIRVRYMHSDIDTLERIEIIRDLRLGAFDVLVGINLLREGLDIPECGLVAILDADKEGFLRSETSLIQTIGRAARNIDGKVILYADRTTGSMERAIAETSRRRERQEAYNAEHGITPASVKAHIADILDSYYEKDHVRIDVGPGAKEGALVGNNLKSHLEHLERQMREAAADLDFETAARLRDELKRLRAKELEFGGVPAGDAHLSDGGVGDTAADAIAFEEDAVSPVTGRSKHGRKTKRDRSPAGGERFGPRGEPLKPRGEGSDRRPAPLSRPAPAGETPADPAPGPSYFQKPSLDAMGPGTDTAVPATPSLFRKNSLDEMTVGRTEKPTGKPAPKKPATAKLPLSPLEGEKSGRTEGGVPPTNAGGNPADPRGTDPDSPAPIRRERVGRGSYEDPADQRRKRRPGKTGRPGQ</sequence>
<dbReference type="InterPro" id="IPR041471">
    <property type="entry name" value="UvrB_inter"/>
</dbReference>
<evidence type="ECO:0000256" key="2">
    <source>
        <dbReference type="ARBA" id="ARBA00008533"/>
    </source>
</evidence>
<dbReference type="SUPFAM" id="SSF52540">
    <property type="entry name" value="P-loop containing nucleoside triphosphate hydrolases"/>
    <property type="match status" value="2"/>
</dbReference>
<dbReference type="GO" id="GO:0005524">
    <property type="term" value="F:ATP binding"/>
    <property type="evidence" value="ECO:0007669"/>
    <property type="project" value="UniProtKB-UniRule"/>
</dbReference>
<evidence type="ECO:0000256" key="7">
    <source>
        <dbReference type="ARBA" id="ARBA00022840"/>
    </source>
</evidence>
<dbReference type="EMBL" id="JAAAMJ010000001">
    <property type="protein sequence ID" value="NDV85614.1"/>
    <property type="molecule type" value="Genomic_DNA"/>
</dbReference>
<dbReference type="Proteomes" id="UP000476332">
    <property type="component" value="Unassembled WGS sequence"/>
</dbReference>
<dbReference type="InterPro" id="IPR004807">
    <property type="entry name" value="UvrB"/>
</dbReference>
<feature type="domain" description="UVR" evidence="17">
    <location>
        <begin position="798"/>
        <end position="833"/>
    </location>
</feature>
<keyword evidence="15" id="KW-0175">Coiled coil</keyword>
<dbReference type="Pfam" id="PF12344">
    <property type="entry name" value="UvrB"/>
    <property type="match status" value="1"/>
</dbReference>
<feature type="region of interest" description="Disordered" evidence="16">
    <location>
        <begin position="1"/>
        <end position="112"/>
    </location>
</feature>
<evidence type="ECO:0000256" key="10">
    <source>
        <dbReference type="ARBA" id="ARBA00023236"/>
    </source>
</evidence>
<evidence type="ECO:0000256" key="8">
    <source>
        <dbReference type="ARBA" id="ARBA00022881"/>
    </source>
</evidence>
<dbReference type="SMART" id="SM00487">
    <property type="entry name" value="DEXDc"/>
    <property type="match status" value="1"/>
</dbReference>
<feature type="coiled-coil region" evidence="15">
    <location>
        <begin position="430"/>
        <end position="457"/>
    </location>
</feature>
<gene>
    <name evidence="13 20" type="primary">uvrB</name>
    <name evidence="20" type="ORF">GTW51_02760</name>
</gene>
<keyword evidence="8 13" id="KW-0267">Excision nuclease</keyword>
<feature type="region of interest" description="Disordered" evidence="16">
    <location>
        <begin position="863"/>
        <end position="1056"/>
    </location>
</feature>
<dbReference type="InterPro" id="IPR014001">
    <property type="entry name" value="Helicase_ATP-bd"/>
</dbReference>
<dbReference type="InterPro" id="IPR006935">
    <property type="entry name" value="Helicase/UvrB_N"/>
</dbReference>
<dbReference type="CDD" id="cd18790">
    <property type="entry name" value="SF2_C_UvrB"/>
    <property type="match status" value="1"/>
</dbReference>
<feature type="domain" description="Helicase ATP-binding" evidence="18">
    <location>
        <begin position="199"/>
        <end position="352"/>
    </location>
</feature>
<evidence type="ECO:0000313" key="21">
    <source>
        <dbReference type="Proteomes" id="UP000476332"/>
    </source>
</evidence>
<evidence type="ECO:0000256" key="11">
    <source>
        <dbReference type="ARBA" id="ARBA00026033"/>
    </source>
</evidence>
<comment type="function">
    <text evidence="13">The UvrABC repair system catalyzes the recognition and processing of DNA lesions. A damage recognition complex composed of 2 UvrA and 2 UvrB subunits scans DNA for abnormalities. Upon binding of the UvrA(2)B(2) complex to a putative damaged site, the DNA wraps around one UvrB monomer. DNA wrap is dependent on ATP binding by UvrB and probably causes local melting of the DNA helix, facilitating insertion of UvrB beta-hairpin between the DNA strands. Then UvrB probes one DNA strand for the presence of a lesion. If a lesion is found the UvrA subunits dissociate and the UvrB-DNA preincision complex is formed. This complex is subsequently bound by UvrC and the second UvrB is released. If no lesion is found, the DNA wraps around the other UvrB subunit that will check the other stand for damage.</text>
</comment>
<accession>A0A6L9MCR5</accession>
<evidence type="ECO:0000256" key="9">
    <source>
        <dbReference type="ARBA" id="ARBA00023204"/>
    </source>
</evidence>
<evidence type="ECO:0000256" key="6">
    <source>
        <dbReference type="ARBA" id="ARBA00022769"/>
    </source>
</evidence>
<dbReference type="GO" id="GO:0009380">
    <property type="term" value="C:excinuclease repair complex"/>
    <property type="evidence" value="ECO:0007669"/>
    <property type="project" value="InterPro"/>
</dbReference>
<evidence type="ECO:0000259" key="17">
    <source>
        <dbReference type="PROSITE" id="PS50151"/>
    </source>
</evidence>
<keyword evidence="7 13" id="KW-0067">ATP-binding</keyword>
<dbReference type="GO" id="GO:0016887">
    <property type="term" value="F:ATP hydrolysis activity"/>
    <property type="evidence" value="ECO:0007669"/>
    <property type="project" value="InterPro"/>
</dbReference>
<feature type="compositionally biased region" description="Basic and acidic residues" evidence="16">
    <location>
        <begin position="892"/>
        <end position="910"/>
    </location>
</feature>
<dbReference type="Pfam" id="PF17757">
    <property type="entry name" value="UvrB_inter"/>
    <property type="match status" value="1"/>
</dbReference>
<dbReference type="InterPro" id="IPR001943">
    <property type="entry name" value="UVR_dom"/>
</dbReference>
<evidence type="ECO:0000256" key="3">
    <source>
        <dbReference type="ARBA" id="ARBA00022490"/>
    </source>
</evidence>
<dbReference type="PANTHER" id="PTHR24029:SF0">
    <property type="entry name" value="UVRABC SYSTEM PROTEIN B"/>
    <property type="match status" value="1"/>
</dbReference>
<dbReference type="GO" id="GO:0006289">
    <property type="term" value="P:nucleotide-excision repair"/>
    <property type="evidence" value="ECO:0007669"/>
    <property type="project" value="UniProtKB-UniRule"/>
</dbReference>
<dbReference type="PANTHER" id="PTHR24029">
    <property type="entry name" value="UVRABC SYSTEM PROTEIN B"/>
    <property type="match status" value="1"/>
</dbReference>
<feature type="domain" description="Helicase C-terminal" evidence="19">
    <location>
        <begin position="604"/>
        <end position="770"/>
    </location>
</feature>
<feature type="compositionally biased region" description="Polar residues" evidence="16">
    <location>
        <begin position="97"/>
        <end position="106"/>
    </location>
</feature>
<dbReference type="Pfam" id="PF04851">
    <property type="entry name" value="ResIII"/>
    <property type="match status" value="1"/>
</dbReference>
<dbReference type="CDD" id="cd17916">
    <property type="entry name" value="DEXHc_UvrB"/>
    <property type="match status" value="1"/>
</dbReference>
<keyword evidence="5 13" id="KW-0227">DNA damage</keyword>
<dbReference type="Pfam" id="PF02151">
    <property type="entry name" value="UVR"/>
    <property type="match status" value="1"/>
</dbReference>
<evidence type="ECO:0000256" key="12">
    <source>
        <dbReference type="ARBA" id="ARBA00029504"/>
    </source>
</evidence>
<feature type="compositionally biased region" description="Basic and acidic residues" evidence="16">
    <location>
        <begin position="1026"/>
        <end position="1042"/>
    </location>
</feature>
<reference evidence="20 21" key="1">
    <citation type="submission" date="2020-01" db="EMBL/GenBank/DDBJ databases">
        <title>Genomes of bacteria type strains.</title>
        <authorList>
            <person name="Chen J."/>
            <person name="Zhu S."/>
            <person name="Chen J."/>
        </authorList>
    </citation>
    <scope>NUCLEOTIDE SEQUENCE [LARGE SCALE GENOMIC DNA]</scope>
    <source>
        <strain evidence="20 21">KCTC 52919</strain>
    </source>
</reference>
<evidence type="ECO:0000256" key="13">
    <source>
        <dbReference type="HAMAP-Rule" id="MF_00204"/>
    </source>
</evidence>
<feature type="binding site" evidence="13">
    <location>
        <begin position="212"/>
        <end position="219"/>
    </location>
    <ligand>
        <name>ATP</name>
        <dbReference type="ChEBI" id="CHEBI:30616"/>
    </ligand>
</feature>
<keyword evidence="3 13" id="KW-0963">Cytoplasm</keyword>
<dbReference type="GO" id="GO:0009432">
    <property type="term" value="P:SOS response"/>
    <property type="evidence" value="ECO:0007669"/>
    <property type="project" value="UniProtKB-UniRule"/>
</dbReference>
<feature type="short sequence motif" description="Beta-hairpin" evidence="13">
    <location>
        <begin position="265"/>
        <end position="288"/>
    </location>
</feature>
<dbReference type="GO" id="GO:0005737">
    <property type="term" value="C:cytoplasm"/>
    <property type="evidence" value="ECO:0007669"/>
    <property type="project" value="UniProtKB-SubCell"/>
</dbReference>
<dbReference type="SUPFAM" id="SSF46600">
    <property type="entry name" value="C-terminal UvrC-binding domain of UvrB"/>
    <property type="match status" value="1"/>
</dbReference>
<evidence type="ECO:0000256" key="14">
    <source>
        <dbReference type="RuleBase" id="RU003587"/>
    </source>
</evidence>
<feature type="compositionally biased region" description="Basic residues" evidence="16">
    <location>
        <begin position="873"/>
        <end position="882"/>
    </location>
</feature>
<feature type="compositionally biased region" description="Low complexity" evidence="16">
    <location>
        <begin position="67"/>
        <end position="77"/>
    </location>
</feature>
<organism evidence="20 21">
    <name type="scientific">Aurantimonas aggregata</name>
    <dbReference type="NCBI Taxonomy" id="2047720"/>
    <lineage>
        <taxon>Bacteria</taxon>
        <taxon>Pseudomonadati</taxon>
        <taxon>Pseudomonadota</taxon>
        <taxon>Alphaproteobacteria</taxon>
        <taxon>Hyphomicrobiales</taxon>
        <taxon>Aurantimonadaceae</taxon>
        <taxon>Aurantimonas</taxon>
    </lineage>
</organism>
<dbReference type="SMART" id="SM00490">
    <property type="entry name" value="HELICc"/>
    <property type="match status" value="1"/>
</dbReference>
<dbReference type="InterPro" id="IPR036876">
    <property type="entry name" value="UVR_dom_sf"/>
</dbReference>
<evidence type="ECO:0000259" key="18">
    <source>
        <dbReference type="PROSITE" id="PS51192"/>
    </source>
</evidence>
<dbReference type="GO" id="GO:0009381">
    <property type="term" value="F:excinuclease ABC activity"/>
    <property type="evidence" value="ECO:0007669"/>
    <property type="project" value="UniProtKB-UniRule"/>
</dbReference>
<dbReference type="PROSITE" id="PS50151">
    <property type="entry name" value="UVR"/>
    <property type="match status" value="1"/>
</dbReference>
<comment type="domain">
    <text evidence="13">The beta-hairpin motif is involved in DNA binding.</text>
</comment>
<dbReference type="Gene3D" id="6.10.140.240">
    <property type="match status" value="1"/>
</dbReference>
<dbReference type="InterPro" id="IPR001650">
    <property type="entry name" value="Helicase_C-like"/>
</dbReference>
<dbReference type="GO" id="GO:0003677">
    <property type="term" value="F:DNA binding"/>
    <property type="evidence" value="ECO:0007669"/>
    <property type="project" value="UniProtKB-UniRule"/>
</dbReference>
<keyword evidence="6 13" id="KW-0228">DNA excision</keyword>
<evidence type="ECO:0000256" key="15">
    <source>
        <dbReference type="SAM" id="Coils"/>
    </source>
</evidence>
<evidence type="ECO:0000256" key="4">
    <source>
        <dbReference type="ARBA" id="ARBA00022741"/>
    </source>
</evidence>
<comment type="caution">
    <text evidence="20">The sequence shown here is derived from an EMBL/GenBank/DDBJ whole genome shotgun (WGS) entry which is preliminary data.</text>
</comment>
<evidence type="ECO:0000256" key="16">
    <source>
        <dbReference type="SAM" id="MobiDB-lite"/>
    </source>
</evidence>
<keyword evidence="10 13" id="KW-0742">SOS response</keyword>
<name>A0A6L9MCR5_9HYPH</name>
<dbReference type="PROSITE" id="PS51192">
    <property type="entry name" value="HELICASE_ATP_BIND_1"/>
    <property type="match status" value="1"/>
</dbReference>